<dbReference type="InterPro" id="IPR006059">
    <property type="entry name" value="SBP"/>
</dbReference>
<organism evidence="2 3">
    <name type="scientific">Muricoprocola aceti</name>
    <dbReference type="NCBI Taxonomy" id="2981772"/>
    <lineage>
        <taxon>Bacteria</taxon>
        <taxon>Bacillati</taxon>
        <taxon>Bacillota</taxon>
        <taxon>Clostridia</taxon>
        <taxon>Lachnospirales</taxon>
        <taxon>Lachnospiraceae</taxon>
        <taxon>Muricoprocola</taxon>
    </lineage>
</organism>
<name>A0ABT2SNE7_9FIRM</name>
<dbReference type="InterPro" id="IPR050490">
    <property type="entry name" value="Bact_solute-bd_prot1"/>
</dbReference>
<evidence type="ECO:0000313" key="2">
    <source>
        <dbReference type="EMBL" id="MCU6726023.1"/>
    </source>
</evidence>
<dbReference type="Proteomes" id="UP001652338">
    <property type="component" value="Unassembled WGS sequence"/>
</dbReference>
<keyword evidence="3" id="KW-1185">Reference proteome</keyword>
<evidence type="ECO:0000256" key="1">
    <source>
        <dbReference type="SAM" id="SignalP"/>
    </source>
</evidence>
<accession>A0ABT2SNE7</accession>
<dbReference type="EMBL" id="JAOQKE010000017">
    <property type="protein sequence ID" value="MCU6726023.1"/>
    <property type="molecule type" value="Genomic_DNA"/>
</dbReference>
<sequence length="420" mass="45386">MKGTFKKAAALALAAIGMLGAMSTVSAEEEITLNLAHIYVNESDGQAIGFKRALDAYKEAHPNVTVVEDTADNDAYKTKLKTQLAAGSVPDVFCAWGGGFTAPFVDAGIVANLDAYVENGTINMDAMMPGICNNFYYNDSLYGLPLDSFIGVLMCNQELFDTYGVTVPTTMEEMYAAAEVFIENGITPIAMGEKDKWPGLFPFGVIALRYGGVETTTALLNGEGNFDQEFVVQSAQELQKMVELGIFADDSVALTNDEAIEEFKQGRAAMWYSGNWQVGDLSTNSPLAGKLTLVNWPAIDGAAGDQNAFVGGASACLVVSESSEHKDAAVELAAFMSQYFSDYAYEEGAILPTWKYEGEMELQPFQERLLELMNSADGFCLAWDTLLDPEPADVHSTSLQGIYAKQMTADDYISAMVATR</sequence>
<proteinExistence type="predicted"/>
<dbReference type="PANTHER" id="PTHR43649:SF14">
    <property type="entry name" value="BLR3389 PROTEIN"/>
    <property type="match status" value="1"/>
</dbReference>
<gene>
    <name evidence="2" type="ORF">OCV47_11850</name>
</gene>
<reference evidence="2 3" key="1">
    <citation type="journal article" date="2021" name="ISME Commun">
        <title>Automated analysis of genomic sequences facilitates high-throughput and comprehensive description of bacteria.</title>
        <authorList>
            <person name="Hitch T.C.A."/>
        </authorList>
    </citation>
    <scope>NUCLEOTIDE SEQUENCE [LARGE SCALE GENOMIC DNA]</scope>
    <source>
        <strain evidence="2 3">Sanger_29</strain>
    </source>
</reference>
<feature type="chain" id="PRO_5045724810" evidence="1">
    <location>
        <begin position="28"/>
        <end position="420"/>
    </location>
</feature>
<evidence type="ECO:0000313" key="3">
    <source>
        <dbReference type="Proteomes" id="UP001652338"/>
    </source>
</evidence>
<dbReference type="SUPFAM" id="SSF53850">
    <property type="entry name" value="Periplasmic binding protein-like II"/>
    <property type="match status" value="1"/>
</dbReference>
<dbReference type="Pfam" id="PF01547">
    <property type="entry name" value="SBP_bac_1"/>
    <property type="match status" value="1"/>
</dbReference>
<dbReference type="RefSeq" id="WP_262655275.1">
    <property type="nucleotide sequence ID" value="NZ_JAOQKE010000017.1"/>
</dbReference>
<feature type="signal peptide" evidence="1">
    <location>
        <begin position="1"/>
        <end position="27"/>
    </location>
</feature>
<comment type="caution">
    <text evidence="2">The sequence shown here is derived from an EMBL/GenBank/DDBJ whole genome shotgun (WGS) entry which is preliminary data.</text>
</comment>
<keyword evidence="1" id="KW-0732">Signal</keyword>
<dbReference type="PANTHER" id="PTHR43649">
    <property type="entry name" value="ARABINOSE-BINDING PROTEIN-RELATED"/>
    <property type="match status" value="1"/>
</dbReference>
<protein>
    <submittedName>
        <fullName evidence="2">Extracellular solute-binding protein</fullName>
    </submittedName>
</protein>
<dbReference type="Gene3D" id="3.40.190.10">
    <property type="entry name" value="Periplasmic binding protein-like II"/>
    <property type="match status" value="2"/>
</dbReference>